<dbReference type="KEGG" id="cni:Calni_1668"/>
<protein>
    <recommendedName>
        <fullName evidence="1">diguanylate cyclase</fullName>
        <ecNumber evidence="1">2.7.7.65</ecNumber>
    </recommendedName>
</protein>
<dbReference type="Proteomes" id="UP000007039">
    <property type="component" value="Chromosome"/>
</dbReference>
<keyword evidence="5" id="KW-1185">Reference proteome</keyword>
<evidence type="ECO:0000313" key="5">
    <source>
        <dbReference type="Proteomes" id="UP000007039"/>
    </source>
</evidence>
<dbReference type="PROSITE" id="PS50887">
    <property type="entry name" value="GGDEF"/>
    <property type="match status" value="1"/>
</dbReference>
<dbReference type="eggNOG" id="COG3706">
    <property type="taxonomic scope" value="Bacteria"/>
</dbReference>
<feature type="coiled-coil region" evidence="2">
    <location>
        <begin position="191"/>
        <end position="242"/>
    </location>
</feature>
<evidence type="ECO:0000256" key="1">
    <source>
        <dbReference type="ARBA" id="ARBA00012528"/>
    </source>
</evidence>
<dbReference type="EC" id="2.7.7.65" evidence="1"/>
<dbReference type="Pfam" id="PF00990">
    <property type="entry name" value="GGDEF"/>
    <property type="match status" value="1"/>
</dbReference>
<dbReference type="FunFam" id="3.30.70.270:FF:000001">
    <property type="entry name" value="Diguanylate cyclase domain protein"/>
    <property type="match status" value="1"/>
</dbReference>
<proteinExistence type="predicted"/>
<name>E4TFR9_CALNY</name>
<dbReference type="GO" id="GO:0043709">
    <property type="term" value="P:cell adhesion involved in single-species biofilm formation"/>
    <property type="evidence" value="ECO:0007669"/>
    <property type="project" value="TreeGrafter"/>
</dbReference>
<accession>E4TFR9</accession>
<dbReference type="SMART" id="SM00267">
    <property type="entry name" value="GGDEF"/>
    <property type="match status" value="1"/>
</dbReference>
<dbReference type="STRING" id="768670.Calni_1668"/>
<evidence type="ECO:0000259" key="3">
    <source>
        <dbReference type="PROSITE" id="PS50887"/>
    </source>
</evidence>
<dbReference type="OrthoDB" id="9779960at2"/>
<feature type="domain" description="GGDEF" evidence="3">
    <location>
        <begin position="273"/>
        <end position="403"/>
    </location>
</feature>
<dbReference type="InterPro" id="IPR029787">
    <property type="entry name" value="Nucleotide_cyclase"/>
</dbReference>
<evidence type="ECO:0000313" key="4">
    <source>
        <dbReference type="EMBL" id="ADR19575.1"/>
    </source>
</evidence>
<evidence type="ECO:0000256" key="2">
    <source>
        <dbReference type="SAM" id="Coils"/>
    </source>
</evidence>
<dbReference type="InterPro" id="IPR050469">
    <property type="entry name" value="Diguanylate_Cyclase"/>
</dbReference>
<dbReference type="RefSeq" id="WP_013451786.1">
    <property type="nucleotide sequence ID" value="NC_014758.1"/>
</dbReference>
<dbReference type="InterPro" id="IPR043128">
    <property type="entry name" value="Rev_trsase/Diguanyl_cyclase"/>
</dbReference>
<dbReference type="SUPFAM" id="SSF55073">
    <property type="entry name" value="Nucleotide cyclase"/>
    <property type="match status" value="1"/>
</dbReference>
<dbReference type="NCBIfam" id="TIGR00254">
    <property type="entry name" value="GGDEF"/>
    <property type="match status" value="1"/>
</dbReference>
<dbReference type="Gene3D" id="3.30.70.270">
    <property type="match status" value="1"/>
</dbReference>
<dbReference type="GO" id="GO:0052621">
    <property type="term" value="F:diguanylate cyclase activity"/>
    <property type="evidence" value="ECO:0007669"/>
    <property type="project" value="UniProtKB-EC"/>
</dbReference>
<keyword evidence="2" id="KW-0175">Coiled coil</keyword>
<dbReference type="InterPro" id="IPR000160">
    <property type="entry name" value="GGDEF_dom"/>
</dbReference>
<sequence length="403" mass="46490">MNIKNIANSIGSIVIEGLKEIRGKRVPLTATTLANYLKENEDFHKIFEGIQSTEVIQELRYFLIEKASFFASVLNLQDFIQIKDSLEKDPEGEHLKNHIITIISLVAEYLDKAINVQSRLKSIIDEIVIRFDKTSNTLNSILVENSNILKKDIEEDKKIANELTDVNHLIINESSIEALKSMVLSKVDELSKEISKKIDNKHTALKHLEREKEHVNKELSEYKVKEQELAKLKKELEKYKMESVTDPLTGLFNRKFMMKKIEEEIERLKRYGSKFSVIFLDIDNFKRINDVYGHIVGDFVLKYLANIIKSELRKVDYAFRYGGEEMVILLSETNLENALKFSERLLEIVRNTIFKYKTEDLKITVSIGVAEFKPGETIEQLIERADMAMLKAKQAGKDRVVSG</sequence>
<dbReference type="GO" id="GO:0005886">
    <property type="term" value="C:plasma membrane"/>
    <property type="evidence" value="ECO:0007669"/>
    <property type="project" value="TreeGrafter"/>
</dbReference>
<dbReference type="PANTHER" id="PTHR45138">
    <property type="entry name" value="REGULATORY COMPONENTS OF SENSORY TRANSDUCTION SYSTEM"/>
    <property type="match status" value="1"/>
</dbReference>
<dbReference type="GO" id="GO:1902201">
    <property type="term" value="P:negative regulation of bacterial-type flagellum-dependent cell motility"/>
    <property type="evidence" value="ECO:0007669"/>
    <property type="project" value="TreeGrafter"/>
</dbReference>
<reference key="1">
    <citation type="submission" date="2010-11" db="EMBL/GenBank/DDBJ databases">
        <title>The complete genome of chromosome of Calditerrivibrio nitroreducens DSM 19672.</title>
        <authorList>
            <consortium name="US DOE Joint Genome Institute (JGI-PGF)"/>
            <person name="Lucas S."/>
            <person name="Copeland A."/>
            <person name="Lapidus A."/>
            <person name="Bruce D."/>
            <person name="Goodwin L."/>
            <person name="Pitluck S."/>
            <person name="Kyrpides N."/>
            <person name="Mavromatis K."/>
            <person name="Ivanova N."/>
            <person name="Mikhailova N."/>
            <person name="Zeytun A."/>
            <person name="Brettin T."/>
            <person name="Detter J.C."/>
            <person name="Tapia R."/>
            <person name="Han C."/>
            <person name="Land M."/>
            <person name="Hauser L."/>
            <person name="Markowitz V."/>
            <person name="Cheng J.-F."/>
            <person name="Hugenholtz P."/>
            <person name="Woyke T."/>
            <person name="Wu D."/>
            <person name="Spring S."/>
            <person name="Schroeder M."/>
            <person name="Brambilla E."/>
            <person name="Klenk H.-P."/>
            <person name="Eisen J.A."/>
        </authorList>
    </citation>
    <scope>NUCLEOTIDE SEQUENCE [LARGE SCALE GENOMIC DNA]</scope>
    <source>
        <strain>DSM 19672</strain>
    </source>
</reference>
<dbReference type="PANTHER" id="PTHR45138:SF6">
    <property type="entry name" value="DIGUANYLATE CYCLASE DGCN"/>
    <property type="match status" value="1"/>
</dbReference>
<dbReference type="CDD" id="cd01949">
    <property type="entry name" value="GGDEF"/>
    <property type="match status" value="1"/>
</dbReference>
<gene>
    <name evidence="4" type="ordered locus">Calni_1668</name>
</gene>
<dbReference type="AlphaFoldDB" id="E4TFR9"/>
<dbReference type="HOGENOM" id="CLU_000445_11_4_0"/>
<reference evidence="4 5" key="2">
    <citation type="journal article" date="2011" name="Stand. Genomic Sci.">
        <title>Complete genome sequence of Calditerrivibrio nitroreducens type strain (Yu37-1).</title>
        <authorList>
            <person name="Pitluck S."/>
            <person name="Sikorski J."/>
            <person name="Zeytun A."/>
            <person name="Lapidus A."/>
            <person name="Nolan M."/>
            <person name="Lucas S."/>
            <person name="Hammon N."/>
            <person name="Deshpande S."/>
            <person name="Cheng J.F."/>
            <person name="Tapia R."/>
            <person name="Han C."/>
            <person name="Goodwin L."/>
            <person name="Liolios K."/>
            <person name="Pagani I."/>
            <person name="Ivanova N."/>
            <person name="Mavromatis K."/>
            <person name="Pati A."/>
            <person name="Chen A."/>
            <person name="Palaniappan K."/>
            <person name="Hauser L."/>
            <person name="Chang Y.J."/>
            <person name="Jeffries C.D."/>
            <person name="Detter J.C."/>
            <person name="Brambilla E."/>
            <person name="Djao O.D."/>
            <person name="Rohde M."/>
            <person name="Spring S."/>
            <person name="Goker M."/>
            <person name="Woyke T."/>
            <person name="Bristow J."/>
            <person name="Eisen J.A."/>
            <person name="Markowitz V."/>
            <person name="Hugenholtz P."/>
            <person name="Kyrpides N.C."/>
            <person name="Klenk H.P."/>
            <person name="Land M."/>
        </authorList>
    </citation>
    <scope>NUCLEOTIDE SEQUENCE [LARGE SCALE GENOMIC DNA]</scope>
    <source>
        <strain evidence="5">DSM 19672 / NBRC 101217 / Yu37-1</strain>
    </source>
</reference>
<dbReference type="EMBL" id="CP002347">
    <property type="protein sequence ID" value="ADR19575.1"/>
    <property type="molecule type" value="Genomic_DNA"/>
</dbReference>
<organism evidence="4 5">
    <name type="scientific">Calditerrivibrio nitroreducens (strain DSM 19672 / NBRC 101217 / Yu37-1)</name>
    <dbReference type="NCBI Taxonomy" id="768670"/>
    <lineage>
        <taxon>Bacteria</taxon>
        <taxon>Pseudomonadati</taxon>
        <taxon>Deferribacterota</taxon>
        <taxon>Deferribacteres</taxon>
        <taxon>Deferribacterales</taxon>
        <taxon>Calditerrivibrionaceae</taxon>
    </lineage>
</organism>